<feature type="domain" description="Major facilitator superfamily (MFS) profile" evidence="7">
    <location>
        <begin position="55"/>
        <end position="532"/>
    </location>
</feature>
<dbReference type="Proteomes" id="UP000777438">
    <property type="component" value="Unassembled WGS sequence"/>
</dbReference>
<keyword evidence="9" id="KW-1185">Reference proteome</keyword>
<feature type="transmembrane region" description="Helical" evidence="6">
    <location>
        <begin position="509"/>
        <end position="530"/>
    </location>
</feature>
<comment type="subcellular location">
    <subcellularLocation>
        <location evidence="1">Membrane</location>
        <topology evidence="1">Multi-pass membrane protein</topology>
    </subcellularLocation>
</comment>
<dbReference type="GO" id="GO:0005886">
    <property type="term" value="C:plasma membrane"/>
    <property type="evidence" value="ECO:0007669"/>
    <property type="project" value="TreeGrafter"/>
</dbReference>
<proteinExistence type="predicted"/>
<dbReference type="InterPro" id="IPR020846">
    <property type="entry name" value="MFS_dom"/>
</dbReference>
<dbReference type="Pfam" id="PF07690">
    <property type="entry name" value="MFS_1"/>
    <property type="match status" value="1"/>
</dbReference>
<keyword evidence="3 6" id="KW-1133">Transmembrane helix</keyword>
<dbReference type="PANTHER" id="PTHR23502">
    <property type="entry name" value="MAJOR FACILITATOR SUPERFAMILY"/>
    <property type="match status" value="1"/>
</dbReference>
<feature type="transmembrane region" description="Helical" evidence="6">
    <location>
        <begin position="415"/>
        <end position="436"/>
    </location>
</feature>
<dbReference type="OrthoDB" id="2585655at2759"/>
<evidence type="ECO:0000313" key="9">
    <source>
        <dbReference type="Proteomes" id="UP000777438"/>
    </source>
</evidence>
<comment type="caution">
    <text evidence="8">The sequence shown here is derived from an EMBL/GenBank/DDBJ whole genome shotgun (WGS) entry which is preliminary data.</text>
</comment>
<evidence type="ECO:0000256" key="6">
    <source>
        <dbReference type="SAM" id="Phobius"/>
    </source>
</evidence>
<reference evidence="8 9" key="1">
    <citation type="journal article" date="2021" name="Nat. Commun.">
        <title>Genetic determinants of endophytism in the Arabidopsis root mycobiome.</title>
        <authorList>
            <person name="Mesny F."/>
            <person name="Miyauchi S."/>
            <person name="Thiergart T."/>
            <person name="Pickel B."/>
            <person name="Atanasova L."/>
            <person name="Karlsson M."/>
            <person name="Huettel B."/>
            <person name="Barry K.W."/>
            <person name="Haridas S."/>
            <person name="Chen C."/>
            <person name="Bauer D."/>
            <person name="Andreopoulos W."/>
            <person name="Pangilinan J."/>
            <person name="LaButti K."/>
            <person name="Riley R."/>
            <person name="Lipzen A."/>
            <person name="Clum A."/>
            <person name="Drula E."/>
            <person name="Henrissat B."/>
            <person name="Kohler A."/>
            <person name="Grigoriev I.V."/>
            <person name="Martin F.M."/>
            <person name="Hacquard S."/>
        </authorList>
    </citation>
    <scope>NUCLEOTIDE SEQUENCE [LARGE SCALE GENOMIC DNA]</scope>
    <source>
        <strain evidence="8 9">MPI-CAGE-CH-0241</strain>
    </source>
</reference>
<dbReference type="AlphaFoldDB" id="A0A9P9AJR2"/>
<gene>
    <name evidence="8" type="ORF">B0T10DRAFT_594614</name>
</gene>
<feature type="transmembrane region" description="Helical" evidence="6">
    <location>
        <begin position="61"/>
        <end position="79"/>
    </location>
</feature>
<dbReference type="InterPro" id="IPR011701">
    <property type="entry name" value="MFS"/>
</dbReference>
<sequence length="550" mass="61245">MESTARDLPRSPDYHVAPGTVYIIEQPSALNSESKAEIIMIPTPSDDLSDPLRWSTWRKRYHLFILVIYSTLMTALGNWEASIYINIQEALGTTITLMNVGTALTLLMLGIGNVFFTPLSHKFGRRFTYLSSLILAIVSQIWLAVAKNTGDFIGAHVLFGLGRAPYEALVAISITDVFFAHEIGLNMGVWTFGLMFGSSMGPICSGYMVKTLHWRWVYRWGAIFCSIVWVVMFFTLEETRFVRTCSHDSGALDESVRPVDRASSREPEAIQQDVKDEKHGLHRQNSNTTVYRLGEVLDTNSFRFQFSLWTIFSGTLREFIQQCYQPLQLAWFPAIFWSGIEYGTSVSWISVLGTTTAILLSPPPYNFGNDALGLIWLSPLVGAFFGSYFAGPLNDQLMMFLSRRNRGWREPEFRLWSFLPTAFIMSAGLILYGVGAAKGLPWIAPIIGMGLVGFGLSVAAALTMAYVVDCYKAIDGEAVTTVILIRNIIGSALTFGIQPWIDSMGVQDTFIMVACLAFAITIASGLLIVWGKKMRHLTNAAYLDFARGSQ</sequence>
<evidence type="ECO:0000256" key="1">
    <source>
        <dbReference type="ARBA" id="ARBA00004141"/>
    </source>
</evidence>
<feature type="transmembrane region" description="Helical" evidence="6">
    <location>
        <begin position="187"/>
        <end position="210"/>
    </location>
</feature>
<dbReference type="PROSITE" id="PS50850">
    <property type="entry name" value="MFS"/>
    <property type="match status" value="1"/>
</dbReference>
<name>A0A9P9AJR2_9HYPO</name>
<dbReference type="Gene3D" id="1.20.1250.20">
    <property type="entry name" value="MFS general substrate transporter like domains"/>
    <property type="match status" value="1"/>
</dbReference>
<evidence type="ECO:0000256" key="4">
    <source>
        <dbReference type="ARBA" id="ARBA00023136"/>
    </source>
</evidence>
<evidence type="ECO:0000256" key="5">
    <source>
        <dbReference type="ARBA" id="ARBA00023180"/>
    </source>
</evidence>
<feature type="transmembrane region" description="Helical" evidence="6">
    <location>
        <begin position="216"/>
        <end position="236"/>
    </location>
</feature>
<evidence type="ECO:0000256" key="3">
    <source>
        <dbReference type="ARBA" id="ARBA00022989"/>
    </source>
</evidence>
<feature type="transmembrane region" description="Helical" evidence="6">
    <location>
        <begin position="478"/>
        <end position="497"/>
    </location>
</feature>
<keyword evidence="4 6" id="KW-0472">Membrane</keyword>
<dbReference type="InterPro" id="IPR036259">
    <property type="entry name" value="MFS_trans_sf"/>
</dbReference>
<evidence type="ECO:0000259" key="7">
    <source>
        <dbReference type="PROSITE" id="PS50850"/>
    </source>
</evidence>
<dbReference type="SUPFAM" id="SSF103473">
    <property type="entry name" value="MFS general substrate transporter"/>
    <property type="match status" value="1"/>
</dbReference>
<protein>
    <submittedName>
        <fullName evidence="8">Major facilitator superfamily domain-containing protein</fullName>
    </submittedName>
</protein>
<evidence type="ECO:0000256" key="2">
    <source>
        <dbReference type="ARBA" id="ARBA00022692"/>
    </source>
</evidence>
<keyword evidence="5" id="KW-0325">Glycoprotein</keyword>
<organism evidence="8 9">
    <name type="scientific">Thelonectria olida</name>
    <dbReference type="NCBI Taxonomy" id="1576542"/>
    <lineage>
        <taxon>Eukaryota</taxon>
        <taxon>Fungi</taxon>
        <taxon>Dikarya</taxon>
        <taxon>Ascomycota</taxon>
        <taxon>Pezizomycotina</taxon>
        <taxon>Sordariomycetes</taxon>
        <taxon>Hypocreomycetidae</taxon>
        <taxon>Hypocreales</taxon>
        <taxon>Nectriaceae</taxon>
        <taxon>Thelonectria</taxon>
    </lineage>
</organism>
<keyword evidence="2 6" id="KW-0812">Transmembrane</keyword>
<dbReference type="PANTHER" id="PTHR23502:SF30">
    <property type="entry name" value="TRANSPORTER, PUTATIVE (AFU_ORTHOLOGUE AFUA_8G04702)-RELATED"/>
    <property type="match status" value="1"/>
</dbReference>
<evidence type="ECO:0000313" key="8">
    <source>
        <dbReference type="EMBL" id="KAH6869490.1"/>
    </source>
</evidence>
<accession>A0A9P9AJR2</accession>
<feature type="transmembrane region" description="Helical" evidence="6">
    <location>
        <begin position="442"/>
        <end position="466"/>
    </location>
</feature>
<dbReference type="GO" id="GO:0022857">
    <property type="term" value="F:transmembrane transporter activity"/>
    <property type="evidence" value="ECO:0007669"/>
    <property type="project" value="InterPro"/>
</dbReference>
<feature type="transmembrane region" description="Helical" evidence="6">
    <location>
        <begin position="371"/>
        <end position="394"/>
    </location>
</feature>
<feature type="transmembrane region" description="Helical" evidence="6">
    <location>
        <begin position="91"/>
        <end position="115"/>
    </location>
</feature>
<dbReference type="EMBL" id="JAGPYM010000071">
    <property type="protein sequence ID" value="KAH6869490.1"/>
    <property type="molecule type" value="Genomic_DNA"/>
</dbReference>
<feature type="transmembrane region" description="Helical" evidence="6">
    <location>
        <begin position="127"/>
        <end position="145"/>
    </location>
</feature>